<name>A0A4U1BJ29_9GAMM</name>
<gene>
    <name evidence="10" type="ORF">FCL42_19060</name>
</gene>
<dbReference type="PRINTS" id="PR00166">
    <property type="entry name" value="AROAAPRMEASE"/>
</dbReference>
<keyword evidence="2" id="KW-0813">Transport</keyword>
<dbReference type="GO" id="GO:0005886">
    <property type="term" value="C:plasma membrane"/>
    <property type="evidence" value="ECO:0007669"/>
    <property type="project" value="UniProtKB-SubCell"/>
</dbReference>
<dbReference type="Gene3D" id="1.20.1740.10">
    <property type="entry name" value="Amino acid/polyamine transporter I"/>
    <property type="match status" value="1"/>
</dbReference>
<dbReference type="OrthoDB" id="18749at2"/>
<comment type="subcellular location">
    <subcellularLocation>
        <location evidence="1">Cell inner membrane</location>
        <topology evidence="1">Multi-pass membrane protein</topology>
    </subcellularLocation>
</comment>
<feature type="transmembrane region" description="Helical" evidence="9">
    <location>
        <begin position="356"/>
        <end position="373"/>
    </location>
</feature>
<feature type="transmembrane region" description="Helical" evidence="9">
    <location>
        <begin position="51"/>
        <end position="73"/>
    </location>
</feature>
<evidence type="ECO:0000256" key="9">
    <source>
        <dbReference type="SAM" id="Phobius"/>
    </source>
</evidence>
<dbReference type="InterPro" id="IPR013059">
    <property type="entry name" value="Trp_tyr_transpt"/>
</dbReference>
<evidence type="ECO:0000313" key="10">
    <source>
        <dbReference type="EMBL" id="TKB50748.1"/>
    </source>
</evidence>
<comment type="caution">
    <text evidence="10">The sequence shown here is derived from an EMBL/GenBank/DDBJ whole genome shotgun (WGS) entry which is preliminary data.</text>
</comment>
<evidence type="ECO:0000256" key="3">
    <source>
        <dbReference type="ARBA" id="ARBA00022475"/>
    </source>
</evidence>
<dbReference type="Proteomes" id="UP000305675">
    <property type="component" value="Unassembled WGS sequence"/>
</dbReference>
<evidence type="ECO:0000256" key="4">
    <source>
        <dbReference type="ARBA" id="ARBA00022519"/>
    </source>
</evidence>
<evidence type="ECO:0000256" key="6">
    <source>
        <dbReference type="ARBA" id="ARBA00022970"/>
    </source>
</evidence>
<organism evidence="10 11">
    <name type="scientific">Ferrimonas aestuarii</name>
    <dbReference type="NCBI Taxonomy" id="2569539"/>
    <lineage>
        <taxon>Bacteria</taxon>
        <taxon>Pseudomonadati</taxon>
        <taxon>Pseudomonadota</taxon>
        <taxon>Gammaproteobacteria</taxon>
        <taxon>Alteromonadales</taxon>
        <taxon>Ferrimonadaceae</taxon>
        <taxon>Ferrimonas</taxon>
    </lineage>
</organism>
<dbReference type="PANTHER" id="PTHR46997:SF2">
    <property type="entry name" value="TYROSINE-SPECIFIC TRANSPORT SYSTEM"/>
    <property type="match status" value="1"/>
</dbReference>
<accession>A0A4U1BJ29</accession>
<feature type="transmembrane region" description="Helical" evidence="9">
    <location>
        <begin position="166"/>
        <end position="188"/>
    </location>
</feature>
<feature type="transmembrane region" description="Helical" evidence="9">
    <location>
        <begin position="379"/>
        <end position="401"/>
    </location>
</feature>
<keyword evidence="8 9" id="KW-0472">Membrane</keyword>
<evidence type="ECO:0000256" key="2">
    <source>
        <dbReference type="ARBA" id="ARBA00022448"/>
    </source>
</evidence>
<feature type="transmembrane region" description="Helical" evidence="9">
    <location>
        <begin position="231"/>
        <end position="252"/>
    </location>
</feature>
<feature type="transmembrane region" description="Helical" evidence="9">
    <location>
        <begin position="413"/>
        <end position="434"/>
    </location>
</feature>
<keyword evidence="7 9" id="KW-1133">Transmembrane helix</keyword>
<keyword evidence="11" id="KW-1185">Reference proteome</keyword>
<evidence type="ECO:0000313" key="11">
    <source>
        <dbReference type="Proteomes" id="UP000305675"/>
    </source>
</evidence>
<feature type="transmembrane region" description="Helical" evidence="9">
    <location>
        <begin position="264"/>
        <end position="285"/>
    </location>
</feature>
<dbReference type="PANTHER" id="PTHR46997">
    <property type="entry name" value="LOW AFFINITY TRYPTOPHAN PERMEASE-RELATED"/>
    <property type="match status" value="1"/>
</dbReference>
<keyword evidence="5 9" id="KW-0812">Transmembrane</keyword>
<dbReference type="EMBL" id="SWCJ01000021">
    <property type="protein sequence ID" value="TKB50748.1"/>
    <property type="molecule type" value="Genomic_DNA"/>
</dbReference>
<feature type="transmembrane region" description="Helical" evidence="9">
    <location>
        <begin position="195"/>
        <end position="211"/>
    </location>
</feature>
<evidence type="ECO:0000256" key="5">
    <source>
        <dbReference type="ARBA" id="ARBA00022692"/>
    </source>
</evidence>
<dbReference type="GO" id="GO:0003333">
    <property type="term" value="P:amino acid transmembrane transport"/>
    <property type="evidence" value="ECO:0007669"/>
    <property type="project" value="InterPro"/>
</dbReference>
<protein>
    <submittedName>
        <fullName evidence="10">Amino acid permease</fullName>
    </submittedName>
</protein>
<evidence type="ECO:0000256" key="1">
    <source>
        <dbReference type="ARBA" id="ARBA00004429"/>
    </source>
</evidence>
<keyword evidence="3" id="KW-1003">Cell membrane</keyword>
<feature type="transmembrane region" description="Helical" evidence="9">
    <location>
        <begin position="120"/>
        <end position="146"/>
    </location>
</feature>
<dbReference type="AlphaFoldDB" id="A0A4U1BJ29"/>
<evidence type="ECO:0000256" key="7">
    <source>
        <dbReference type="ARBA" id="ARBA00022989"/>
    </source>
</evidence>
<proteinExistence type="predicted"/>
<dbReference type="InterPro" id="IPR018227">
    <property type="entry name" value="Amino_acid_transport_2"/>
</dbReference>
<keyword evidence="6" id="KW-0029">Amino-acid transport</keyword>
<evidence type="ECO:0000256" key="8">
    <source>
        <dbReference type="ARBA" id="ARBA00023136"/>
    </source>
</evidence>
<dbReference type="Pfam" id="PF03222">
    <property type="entry name" value="Trp_Tyr_perm"/>
    <property type="match status" value="1"/>
</dbReference>
<feature type="transmembrane region" description="Helical" evidence="9">
    <location>
        <begin position="318"/>
        <end position="344"/>
    </location>
</feature>
<dbReference type="GO" id="GO:0015173">
    <property type="term" value="F:aromatic amino acid transmembrane transporter activity"/>
    <property type="evidence" value="ECO:0007669"/>
    <property type="project" value="InterPro"/>
</dbReference>
<keyword evidence="4" id="KW-0997">Cell inner membrane</keyword>
<feature type="transmembrane region" description="Helical" evidence="9">
    <location>
        <begin position="79"/>
        <end position="100"/>
    </location>
</feature>
<sequence length="435" mass="45720">MPLGLIEPTQRRDSIGEVVCVPAQSFLSFFPDCCRFISYTFCGNTILNSKLIGATLIVAGTSIGAGMLALPIAVANIGFWPAMILMALIWSLSGYTALLLTEANLRTGKGLNFHKMVGNILGPVGQVLCSASFLALLYALTAAYLTGGASLIGVKAQALLDIKLESTTSTLIFACTLGLVAAFGVKYVDLLTRGLFTLKMVALMILVALLVPKTEVANLQFALSYFDGSLWMAALPLIFTSFGFHVCIPPLVKYLDGDLKQIRMAFLLGSGLPLLCYSLWLLAVMGPLGAEQLKLLAQGDGLANLVGAMTELTGSGRIGTLVTLFADLALVTSFVGVTLSLYEYLKELRGGEVGRVGNWLVTFAPPLVLALAMPKGFIAVLGFAAIPLAVLIVFLPVAMALKSREASQGYQVAGGKGAMALATVAGGLIVIAQLL</sequence>
<reference evidence="10 11" key="1">
    <citation type="submission" date="2019-04" db="EMBL/GenBank/DDBJ databases">
        <authorList>
            <person name="Hwang J.C."/>
        </authorList>
    </citation>
    <scope>NUCLEOTIDE SEQUENCE [LARGE SCALE GENOMIC DNA]</scope>
    <source>
        <strain evidence="10 11">IMCC35002</strain>
    </source>
</reference>